<dbReference type="GeneID" id="92944839"/>
<organism evidence="1 2">
    <name type="scientific">Clostridium butyricum</name>
    <dbReference type="NCBI Taxonomy" id="1492"/>
    <lineage>
        <taxon>Bacteria</taxon>
        <taxon>Bacillati</taxon>
        <taxon>Bacillota</taxon>
        <taxon>Clostridia</taxon>
        <taxon>Eubacteriales</taxon>
        <taxon>Clostridiaceae</taxon>
        <taxon>Clostridium</taxon>
    </lineage>
</organism>
<accession>A0AAP9RFX6</accession>
<protein>
    <submittedName>
        <fullName evidence="1">Uncharacterized protein</fullName>
    </submittedName>
</protein>
<evidence type="ECO:0000313" key="2">
    <source>
        <dbReference type="Proteomes" id="UP000515243"/>
    </source>
</evidence>
<evidence type="ECO:0000313" key="1">
    <source>
        <dbReference type="EMBL" id="QMW91605.1"/>
    </source>
</evidence>
<dbReference type="EMBL" id="CP040626">
    <property type="protein sequence ID" value="QMW91605.1"/>
    <property type="molecule type" value="Genomic_DNA"/>
</dbReference>
<dbReference type="RefSeq" id="WP_035761919.1">
    <property type="nucleotide sequence ID" value="NZ_AP019716.1"/>
</dbReference>
<proteinExistence type="predicted"/>
<dbReference type="Proteomes" id="UP000515243">
    <property type="component" value="Chromosome 1"/>
</dbReference>
<reference evidence="1 2" key="1">
    <citation type="submission" date="2019-05" db="EMBL/GenBank/DDBJ databases">
        <authorList>
            <person name="Schori C."/>
            <person name="Ahrens C."/>
        </authorList>
    </citation>
    <scope>NUCLEOTIDE SEQUENCE [LARGE SCALE GENOMIC DNA]</scope>
    <source>
        <strain evidence="1 2">DSM 10702</strain>
    </source>
</reference>
<sequence length="124" mass="14419">MKKHILSRYSKKENYSTLINNYYDGLTQMSYIDKNFSKKLCRPVAESKVTNTIEVSDPDEFMHGIRIEQTFTIENSDNDEFYMMSSSVATATIEESDPDEFNIYNSSVETRSIETSDTDEFDLF</sequence>
<gene>
    <name evidence="1" type="ORF">FF104_11695</name>
</gene>
<name>A0AAP9RFX6_CLOBU</name>
<dbReference type="AlphaFoldDB" id="A0AAP9RFX6"/>